<keyword evidence="1" id="KW-1133">Transmembrane helix</keyword>
<name>A0A0F9EAR1_9ZZZZ</name>
<dbReference type="AlphaFoldDB" id="A0A0F9EAR1"/>
<dbReference type="EMBL" id="LAZR01025674">
    <property type="protein sequence ID" value="KKL71153.1"/>
    <property type="molecule type" value="Genomic_DNA"/>
</dbReference>
<keyword evidence="1" id="KW-0472">Membrane</keyword>
<evidence type="ECO:0000256" key="1">
    <source>
        <dbReference type="SAM" id="Phobius"/>
    </source>
</evidence>
<comment type="caution">
    <text evidence="2">The sequence shown here is derived from an EMBL/GenBank/DDBJ whole genome shotgun (WGS) entry which is preliminary data.</text>
</comment>
<evidence type="ECO:0000313" key="2">
    <source>
        <dbReference type="EMBL" id="KKL71153.1"/>
    </source>
</evidence>
<gene>
    <name evidence="2" type="ORF">LCGC14_2097820</name>
</gene>
<sequence>MDTNIIFEGILCLIIIVLVAFVIFDIGESCRTCEEIAIASERLELHNITLEDTWNGFYSNYKYYCIWTKDRTEREIASTEEHEKCHALIDINEKKYEHFCE</sequence>
<proteinExistence type="predicted"/>
<keyword evidence="1" id="KW-0812">Transmembrane</keyword>
<feature type="transmembrane region" description="Helical" evidence="1">
    <location>
        <begin position="6"/>
        <end position="24"/>
    </location>
</feature>
<organism evidence="2">
    <name type="scientific">marine sediment metagenome</name>
    <dbReference type="NCBI Taxonomy" id="412755"/>
    <lineage>
        <taxon>unclassified sequences</taxon>
        <taxon>metagenomes</taxon>
        <taxon>ecological metagenomes</taxon>
    </lineage>
</organism>
<protein>
    <submittedName>
        <fullName evidence="2">Uncharacterized protein</fullName>
    </submittedName>
</protein>
<reference evidence="2" key="1">
    <citation type="journal article" date="2015" name="Nature">
        <title>Complex archaea that bridge the gap between prokaryotes and eukaryotes.</title>
        <authorList>
            <person name="Spang A."/>
            <person name="Saw J.H."/>
            <person name="Jorgensen S.L."/>
            <person name="Zaremba-Niedzwiedzka K."/>
            <person name="Martijn J."/>
            <person name="Lind A.E."/>
            <person name="van Eijk R."/>
            <person name="Schleper C."/>
            <person name="Guy L."/>
            <person name="Ettema T.J."/>
        </authorList>
    </citation>
    <scope>NUCLEOTIDE SEQUENCE</scope>
</reference>
<accession>A0A0F9EAR1</accession>